<keyword evidence="2" id="KW-0812">Transmembrane</keyword>
<comment type="caution">
    <text evidence="3">The sequence shown here is derived from an EMBL/GenBank/DDBJ whole genome shotgun (WGS) entry which is preliminary data.</text>
</comment>
<accession>A0AAW2FRH7</accession>
<protein>
    <submittedName>
        <fullName evidence="3">Uncharacterized protein</fullName>
    </submittedName>
</protein>
<evidence type="ECO:0000256" key="2">
    <source>
        <dbReference type="SAM" id="Phobius"/>
    </source>
</evidence>
<organism evidence="3 4">
    <name type="scientific">Cardiocondyla obscurior</name>
    <dbReference type="NCBI Taxonomy" id="286306"/>
    <lineage>
        <taxon>Eukaryota</taxon>
        <taxon>Metazoa</taxon>
        <taxon>Ecdysozoa</taxon>
        <taxon>Arthropoda</taxon>
        <taxon>Hexapoda</taxon>
        <taxon>Insecta</taxon>
        <taxon>Pterygota</taxon>
        <taxon>Neoptera</taxon>
        <taxon>Endopterygota</taxon>
        <taxon>Hymenoptera</taxon>
        <taxon>Apocrita</taxon>
        <taxon>Aculeata</taxon>
        <taxon>Formicoidea</taxon>
        <taxon>Formicidae</taxon>
        <taxon>Myrmicinae</taxon>
        <taxon>Cardiocondyla</taxon>
    </lineage>
</organism>
<dbReference type="PRINTS" id="PR00838">
    <property type="entry name" value="V5ALLERGEN"/>
</dbReference>
<evidence type="ECO:0000256" key="1">
    <source>
        <dbReference type="ARBA" id="ARBA00023157"/>
    </source>
</evidence>
<keyword evidence="2" id="KW-0472">Membrane</keyword>
<dbReference type="AlphaFoldDB" id="A0AAW2FRH7"/>
<name>A0AAW2FRH7_9HYME</name>
<keyword evidence="4" id="KW-1185">Reference proteome</keyword>
<sequence length="147" mass="16531">MQQRILDRNKCRIEILRVVRCLDIRLVVSRCHNFYRALVANGKESRGNPGSQPAARTVIRLVEKSTDGGRAASEASFVSTDLKRRTRRYSTSMGVAVQAPREGSVPRRCKSTQRSQVRIYCPHCLSASAIVTLCNIVILNCLLLYPR</sequence>
<evidence type="ECO:0000313" key="4">
    <source>
        <dbReference type="Proteomes" id="UP001430953"/>
    </source>
</evidence>
<keyword evidence="1" id="KW-1015">Disulfide bond</keyword>
<reference evidence="3 4" key="1">
    <citation type="submission" date="2023-03" db="EMBL/GenBank/DDBJ databases">
        <title>High recombination rates correlate with genetic variation in Cardiocondyla obscurior ants.</title>
        <authorList>
            <person name="Errbii M."/>
        </authorList>
    </citation>
    <scope>NUCLEOTIDE SEQUENCE [LARGE SCALE GENOMIC DNA]</scope>
    <source>
        <strain evidence="3">Alpha-2009</strain>
        <tissue evidence="3">Whole body</tissue>
    </source>
</reference>
<proteinExistence type="predicted"/>
<gene>
    <name evidence="3" type="ORF">PUN28_009981</name>
</gene>
<dbReference type="Proteomes" id="UP001430953">
    <property type="component" value="Unassembled WGS sequence"/>
</dbReference>
<dbReference type="InterPro" id="IPR002413">
    <property type="entry name" value="V5_allergen-like"/>
</dbReference>
<keyword evidence="2" id="KW-1133">Transmembrane helix</keyword>
<evidence type="ECO:0000313" key="3">
    <source>
        <dbReference type="EMBL" id="KAL0116737.1"/>
    </source>
</evidence>
<feature type="transmembrane region" description="Helical" evidence="2">
    <location>
        <begin position="124"/>
        <end position="145"/>
    </location>
</feature>
<dbReference type="EMBL" id="JADYXP020000009">
    <property type="protein sequence ID" value="KAL0116737.1"/>
    <property type="molecule type" value="Genomic_DNA"/>
</dbReference>